<name>B1IHA1_CLOBK</name>
<evidence type="ECO:0000259" key="1">
    <source>
        <dbReference type="PROSITE" id="PS50987"/>
    </source>
</evidence>
<dbReference type="SMART" id="SM00418">
    <property type="entry name" value="HTH_ARSR"/>
    <property type="match status" value="1"/>
</dbReference>
<dbReference type="InterPro" id="IPR001845">
    <property type="entry name" value="HTH_ArsR_DNA-bd_dom"/>
</dbReference>
<dbReference type="KEGG" id="cbb:CLD_3670"/>
<organism evidence="2 3">
    <name type="scientific">Clostridium botulinum (strain Okra / Type B1)</name>
    <dbReference type="NCBI Taxonomy" id="498213"/>
    <lineage>
        <taxon>Bacteria</taxon>
        <taxon>Bacillati</taxon>
        <taxon>Bacillota</taxon>
        <taxon>Clostridia</taxon>
        <taxon>Eubacteriales</taxon>
        <taxon>Clostridiaceae</taxon>
        <taxon>Clostridium</taxon>
    </lineage>
</organism>
<dbReference type="GO" id="GO:0003677">
    <property type="term" value="F:DNA binding"/>
    <property type="evidence" value="ECO:0007669"/>
    <property type="project" value="TreeGrafter"/>
</dbReference>
<dbReference type="PANTHER" id="PTHR39168">
    <property type="entry name" value="TRANSCRIPTIONAL REGULATOR-RELATED"/>
    <property type="match status" value="1"/>
</dbReference>
<proteinExistence type="predicted"/>
<protein>
    <submittedName>
        <fullName evidence="2">Transcriptional regulator, ArsR family</fullName>
    </submittedName>
</protein>
<dbReference type="Gene3D" id="1.10.10.10">
    <property type="entry name" value="Winged helix-like DNA-binding domain superfamily/Winged helix DNA-binding domain"/>
    <property type="match status" value="1"/>
</dbReference>
<dbReference type="InterPro" id="IPR036390">
    <property type="entry name" value="WH_DNA-bd_sf"/>
</dbReference>
<dbReference type="GO" id="GO:0003700">
    <property type="term" value="F:DNA-binding transcription factor activity"/>
    <property type="evidence" value="ECO:0007669"/>
    <property type="project" value="InterPro"/>
</dbReference>
<dbReference type="GO" id="GO:0046686">
    <property type="term" value="P:response to cadmium ion"/>
    <property type="evidence" value="ECO:0007669"/>
    <property type="project" value="TreeGrafter"/>
</dbReference>
<dbReference type="Pfam" id="PF01022">
    <property type="entry name" value="HTH_5"/>
    <property type="match status" value="1"/>
</dbReference>
<dbReference type="PANTHER" id="PTHR39168:SF1">
    <property type="entry name" value="TRANSCRIPTIONAL REGULATORY PROTEIN"/>
    <property type="match status" value="1"/>
</dbReference>
<dbReference type="Proteomes" id="UP000008541">
    <property type="component" value="Chromosome"/>
</dbReference>
<dbReference type="RefSeq" id="WP_015957644.1">
    <property type="nucleotide sequence ID" value="NC_010516.1"/>
</dbReference>
<dbReference type="GO" id="GO:0010288">
    <property type="term" value="P:response to lead ion"/>
    <property type="evidence" value="ECO:0007669"/>
    <property type="project" value="TreeGrafter"/>
</dbReference>
<gene>
    <name evidence="2" type="ordered locus">CLD_3670</name>
</gene>
<evidence type="ECO:0000313" key="3">
    <source>
        <dbReference type="Proteomes" id="UP000008541"/>
    </source>
</evidence>
<dbReference type="HOGENOM" id="CLU_077964_0_1_9"/>
<feature type="domain" description="HTH arsR-type" evidence="1">
    <location>
        <begin position="1"/>
        <end position="94"/>
    </location>
</feature>
<dbReference type="PROSITE" id="PS50987">
    <property type="entry name" value="HTH_ARSR_2"/>
    <property type="match status" value="1"/>
</dbReference>
<dbReference type="EMBL" id="CP000939">
    <property type="protein sequence ID" value="ACA44461.1"/>
    <property type="molecule type" value="Genomic_DNA"/>
</dbReference>
<dbReference type="SUPFAM" id="SSF46785">
    <property type="entry name" value="Winged helix' DNA-binding domain"/>
    <property type="match status" value="1"/>
</dbReference>
<dbReference type="CDD" id="cd00090">
    <property type="entry name" value="HTH_ARSR"/>
    <property type="match status" value="1"/>
</dbReference>
<sequence length="236" mass="27294">MTGTPQISQLAEILADKSRATILMVMMDGEFHTVNELARAAGIKSHTASYHLTKLTELQWIVMEKHGRFHYYQISNKELAQMLESWLQISPLKPSRSLNQSIENQMLYFGRVCYDHLAGKIGVQITDWLLEKNYIVKSEAGWSLSIEGENFFESNGVNIELLKKEKRCYCRMCLDWSERKHHVAGSVGKALMDIFFNNQWIERTGDSRAIKLTTKGKEQLSKKWDIDFESENKLLE</sequence>
<dbReference type="GO" id="GO:0097063">
    <property type="term" value="F:cadmium ion sensor activity"/>
    <property type="evidence" value="ECO:0007669"/>
    <property type="project" value="TreeGrafter"/>
</dbReference>
<dbReference type="AlphaFoldDB" id="B1IHA1"/>
<dbReference type="InterPro" id="IPR011991">
    <property type="entry name" value="ArsR-like_HTH"/>
</dbReference>
<reference evidence="2 3" key="1">
    <citation type="journal article" date="2007" name="PLoS ONE">
        <title>Analysis of the neurotoxin complex genes in Clostridium botulinum A1-A4 and B1 strains: BoNT/A3, /Ba4 and /B1 clusters are located within plasmids.</title>
        <authorList>
            <person name="Smith T.J."/>
            <person name="Hill K.K."/>
            <person name="Foley B.T."/>
            <person name="Detter J.C."/>
            <person name="Munk A.C."/>
            <person name="Bruce D.C."/>
            <person name="Doggett N.A."/>
            <person name="Smith L.A."/>
            <person name="Marks J.D."/>
            <person name="Xie G."/>
            <person name="Brettin T.S."/>
        </authorList>
    </citation>
    <scope>NUCLEOTIDE SEQUENCE [LARGE SCALE GENOMIC DNA]</scope>
    <source>
        <strain evidence="3">Okra / Type B1</strain>
    </source>
</reference>
<evidence type="ECO:0000313" key="2">
    <source>
        <dbReference type="EMBL" id="ACA44461.1"/>
    </source>
</evidence>
<accession>B1IHA1</accession>
<dbReference type="InterPro" id="IPR052543">
    <property type="entry name" value="HTH_Metal-responsive_Reg"/>
</dbReference>
<dbReference type="InterPro" id="IPR036388">
    <property type="entry name" value="WH-like_DNA-bd_sf"/>
</dbReference>
<dbReference type="GO" id="GO:0032791">
    <property type="term" value="F:lead ion binding"/>
    <property type="evidence" value="ECO:0007669"/>
    <property type="project" value="TreeGrafter"/>
</dbReference>